<comment type="caution">
    <text evidence="2">The sequence shown here is derived from an EMBL/GenBank/DDBJ whole genome shotgun (WGS) entry which is preliminary data.</text>
</comment>
<sequence length="863" mass="92902">MNRTTWRFSSPLSLLNDWRDRADQAPLHEVLLLGFTVDLPFLEQVAIPTARALGARISVLGDAGQGLYDPIDVRLAGNSYLHSLVTCAGAFHPKLALLVGEDEVWIAVGSGNPTMSGWGANDELWTVVISSGGAVHPVVPQTGAWLRRLADADRVSMTPWAAELLREVAGDLVTRPAAEAVEPQVRLLDNLNEAFLNRLPLGPVDELCLYAPFTDAQAIGALIDRLRPRSTVLGLQPRWTSYDGDALLAVLIKHDVELRSLKESAVRHGKLVQWRIDDRLYGLVGSPNLTRSALCASTAEGGNCELAILAPLSEGLMPEGMATASETVAGRSTVRMSKPSPSLILLGALMNGKGLEVTLAKPQRADVVVRSSPDGSPGSWQTVGVIAPGEVTLLSTLPEASGSVVRAEMALADGRVVQSPPVFAVNPVRCARRVSEAEGPRLRREYTVEEVFTDAELAARFNADLIRLAELLSQDSGARPAGAPARGTATRSVIEDRWSAHLEECGKVYGASLTSLVYGPAVAVLPDSSRISRWNVTVSVTGENEEEENPPEEDGAAPEIDTSKRPVYRRWACRWVEAVNRPGGLAPLPLRMLVAGMFVKLLAAGAWELSDDSWREPLGRLTRALVPTDRDDPPVETRGRLCSVVATCTALLTQDVSLTGGGPNDLLAAHTWTAVESLVAEADPDLAEDLLITPVQPRARVASRTELCRLIDLAADDDPLAEVRAEIDDNGWEITEQDGLWEITGNFTNPTPVAARVATRIGASGASAVVLARAGTKWTLIAWRRPELVLLSFPASTWRVYQIMPPASPESRFSSADISSAPGLVGKAIHMSKAPPDRARQVFADCGFDPIELRERILRQQAS</sequence>
<proteinExistence type="predicted"/>
<dbReference type="RefSeq" id="WP_150933312.1">
    <property type="nucleotide sequence ID" value="NZ_VYTZ01000003.1"/>
</dbReference>
<accession>A0A5J5K660</accession>
<feature type="region of interest" description="Disordered" evidence="1">
    <location>
        <begin position="541"/>
        <end position="561"/>
    </location>
</feature>
<reference evidence="2 3" key="1">
    <citation type="submission" date="2019-09" db="EMBL/GenBank/DDBJ databases">
        <title>Screening of Novel Bioactive Compounds from Soil-Associated.</title>
        <authorList>
            <person name="Gong X."/>
        </authorList>
    </citation>
    <scope>NUCLEOTIDE SEQUENCE [LARGE SCALE GENOMIC DNA]</scope>
    <source>
        <strain evidence="2 3">Gxj-6</strain>
    </source>
</reference>
<evidence type="ECO:0000313" key="2">
    <source>
        <dbReference type="EMBL" id="KAA9380095.1"/>
    </source>
</evidence>
<evidence type="ECO:0000256" key="1">
    <source>
        <dbReference type="SAM" id="MobiDB-lite"/>
    </source>
</evidence>
<organism evidence="2 3">
    <name type="scientific">Microbispora cellulosiformans</name>
    <dbReference type="NCBI Taxonomy" id="2614688"/>
    <lineage>
        <taxon>Bacteria</taxon>
        <taxon>Bacillati</taxon>
        <taxon>Actinomycetota</taxon>
        <taxon>Actinomycetes</taxon>
        <taxon>Streptosporangiales</taxon>
        <taxon>Streptosporangiaceae</taxon>
        <taxon>Microbispora</taxon>
    </lineage>
</organism>
<dbReference type="EMBL" id="VYTZ01000003">
    <property type="protein sequence ID" value="KAA9380095.1"/>
    <property type="molecule type" value="Genomic_DNA"/>
</dbReference>
<dbReference type="Proteomes" id="UP000327011">
    <property type="component" value="Unassembled WGS sequence"/>
</dbReference>
<feature type="compositionally biased region" description="Acidic residues" evidence="1">
    <location>
        <begin position="543"/>
        <end position="556"/>
    </location>
</feature>
<dbReference type="Gene3D" id="3.30.870.10">
    <property type="entry name" value="Endonuclease Chain A"/>
    <property type="match status" value="1"/>
</dbReference>
<dbReference type="AlphaFoldDB" id="A0A5J5K660"/>
<name>A0A5J5K660_9ACTN</name>
<evidence type="ECO:0008006" key="4">
    <source>
        <dbReference type="Google" id="ProtNLM"/>
    </source>
</evidence>
<gene>
    <name evidence="2" type="ORF">F5972_10860</name>
</gene>
<keyword evidence="3" id="KW-1185">Reference proteome</keyword>
<protein>
    <recommendedName>
        <fullName evidence="4">PLD phosphodiesterase domain-containing protein</fullName>
    </recommendedName>
</protein>
<evidence type="ECO:0000313" key="3">
    <source>
        <dbReference type="Proteomes" id="UP000327011"/>
    </source>
</evidence>